<keyword evidence="3" id="KW-0597">Phosphoprotein</keyword>
<dbReference type="InterPro" id="IPR013976">
    <property type="entry name" value="HDOD"/>
</dbReference>
<dbReference type="OrthoDB" id="9813903at2"/>
<dbReference type="SUPFAM" id="SSF55073">
    <property type="entry name" value="Nucleotide cyclase"/>
    <property type="match status" value="1"/>
</dbReference>
<dbReference type="PANTHER" id="PTHR45138:SF9">
    <property type="entry name" value="DIGUANYLATE CYCLASE DGCM-RELATED"/>
    <property type="match status" value="1"/>
</dbReference>
<dbReference type="InterPro" id="IPR029787">
    <property type="entry name" value="Nucleotide_cyclase"/>
</dbReference>
<evidence type="ECO:0000259" key="4">
    <source>
        <dbReference type="PROSITE" id="PS50110"/>
    </source>
</evidence>
<dbReference type="GO" id="GO:0052621">
    <property type="term" value="F:diguanylate cyclase activity"/>
    <property type="evidence" value="ECO:0007669"/>
    <property type="project" value="UniProtKB-EC"/>
</dbReference>
<dbReference type="GO" id="GO:0043709">
    <property type="term" value="P:cell adhesion involved in single-species biofilm formation"/>
    <property type="evidence" value="ECO:0007669"/>
    <property type="project" value="TreeGrafter"/>
</dbReference>
<dbReference type="PROSITE" id="PS50110">
    <property type="entry name" value="RESPONSE_REGULATORY"/>
    <property type="match status" value="1"/>
</dbReference>
<dbReference type="Pfam" id="PF00990">
    <property type="entry name" value="GGDEF"/>
    <property type="match status" value="1"/>
</dbReference>
<protein>
    <recommendedName>
        <fullName evidence="1">diguanylate cyclase</fullName>
        <ecNumber evidence="1">2.7.7.65</ecNumber>
    </recommendedName>
</protein>
<dbReference type="FunFam" id="3.30.70.270:FF:000001">
    <property type="entry name" value="Diguanylate cyclase domain protein"/>
    <property type="match status" value="1"/>
</dbReference>
<dbReference type="PROSITE" id="PS51833">
    <property type="entry name" value="HDOD"/>
    <property type="match status" value="1"/>
</dbReference>
<dbReference type="EC" id="2.7.7.65" evidence="1"/>
<dbReference type="SMART" id="SM00448">
    <property type="entry name" value="REC"/>
    <property type="match status" value="1"/>
</dbReference>
<comment type="catalytic activity">
    <reaction evidence="2">
        <text>2 GTP = 3',3'-c-di-GMP + 2 diphosphate</text>
        <dbReference type="Rhea" id="RHEA:24898"/>
        <dbReference type="ChEBI" id="CHEBI:33019"/>
        <dbReference type="ChEBI" id="CHEBI:37565"/>
        <dbReference type="ChEBI" id="CHEBI:58805"/>
        <dbReference type="EC" id="2.7.7.65"/>
    </reaction>
</comment>
<dbReference type="InterPro" id="IPR043128">
    <property type="entry name" value="Rev_trsase/Diguanyl_cyclase"/>
</dbReference>
<dbReference type="AlphaFoldDB" id="A0A6L5JXS8"/>
<dbReference type="SUPFAM" id="SSF52172">
    <property type="entry name" value="CheY-like"/>
    <property type="match status" value="1"/>
</dbReference>
<gene>
    <name evidence="7" type="ORF">GHK24_07590</name>
</gene>
<dbReference type="Proteomes" id="UP000480275">
    <property type="component" value="Unassembled WGS sequence"/>
</dbReference>
<dbReference type="SMART" id="SM00267">
    <property type="entry name" value="GGDEF"/>
    <property type="match status" value="1"/>
</dbReference>
<feature type="domain" description="HDOD" evidence="6">
    <location>
        <begin position="88"/>
        <end position="290"/>
    </location>
</feature>
<name>A0A6L5JXS8_RHOTE</name>
<dbReference type="GO" id="GO:1902201">
    <property type="term" value="P:negative regulation of bacterial-type flagellum-dependent cell motility"/>
    <property type="evidence" value="ECO:0007669"/>
    <property type="project" value="TreeGrafter"/>
</dbReference>
<dbReference type="InterPro" id="IPR001789">
    <property type="entry name" value="Sig_transdc_resp-reg_receiver"/>
</dbReference>
<organism evidence="7 8">
    <name type="scientific">Rhodocyclus tenuis</name>
    <name type="common">Rhodospirillum tenue</name>
    <dbReference type="NCBI Taxonomy" id="1066"/>
    <lineage>
        <taxon>Bacteria</taxon>
        <taxon>Pseudomonadati</taxon>
        <taxon>Pseudomonadota</taxon>
        <taxon>Betaproteobacteria</taxon>
        <taxon>Rhodocyclales</taxon>
        <taxon>Rhodocyclaceae</taxon>
        <taxon>Rhodocyclus</taxon>
    </lineage>
</organism>
<feature type="domain" description="Response regulatory" evidence="4">
    <location>
        <begin position="401"/>
        <end position="517"/>
    </location>
</feature>
<dbReference type="Pfam" id="PF08668">
    <property type="entry name" value="HDOD"/>
    <property type="match status" value="1"/>
</dbReference>
<reference evidence="7 8" key="1">
    <citation type="submission" date="2019-10" db="EMBL/GenBank/DDBJ databases">
        <title>Whole-genome sequence of the purple nonsulfur photosynthetic bacterium Rhodocyclus tenuis.</title>
        <authorList>
            <person name="Kyndt J.A."/>
            <person name="Meyer T.E."/>
        </authorList>
    </citation>
    <scope>NUCLEOTIDE SEQUENCE [LARGE SCALE GENOMIC DNA]</scope>
    <source>
        <strain evidence="7 8">DSM 110</strain>
    </source>
</reference>
<evidence type="ECO:0000259" key="6">
    <source>
        <dbReference type="PROSITE" id="PS51833"/>
    </source>
</evidence>
<sequence>MNLAAMRTDMARPRIACRHLDRQQTAALATEFHGLKHNGISHRRASDLHGFSMIVSPRRHAHNWATPLVRPMNSELEKFEKIKASGDLPSPRGVALTIMRLTSRDDVGFIDIERAIKSDPAFVGRLLKTANIAARERGRPVVSVPDAIKVLGITVVRNLALGFSLVSGYRVGACPNFDYGAFWSRAIVTALAMQAILRQTRQASPDEAFCCGLLADIGRLAFATVHATEYSRLLESLDLPPTAGDDAERMILAREAERFALNHDELTVAMLADWGFPQTLIEPIRFRHRPESASFAADSRSEHLLAALRLADGIAGLCLAAPSDRAPAMARLTGRSIALRIDLDMLEGMVDAIVRDWHDWAPMLSLDSPPVLPSFGAMLAEKDVVSEPPAAEASAAQAPLRVLVAAADATLRASLERLLIESGEQVFVVGDGEAALERALDVQPQVLIADWQLPVIDGLRLTRILRNTRLGRGMYVLIVTAPVEEERFVEVFDAGADDYLVHPINERAFLARLRAGARVVGLHEEVRRDHEELQHFAAELAVSNRRLHEASVTDALTGFHNRRYAMERLESDWAASTRSARPLSCMMIDLDDFKGINDRFGHAIGDKALVAIAGVLRNALRSNDTICRVGGDEFLVISPDSDATAIAACARRLMVAVAALKIDSGRGIVPCSVSIGVATRGETMSDTAALVKAADDDMYRAKPGGRRPADLPYA</sequence>
<feature type="domain" description="GGDEF" evidence="5">
    <location>
        <begin position="581"/>
        <end position="714"/>
    </location>
</feature>
<dbReference type="GO" id="GO:0005886">
    <property type="term" value="C:plasma membrane"/>
    <property type="evidence" value="ECO:0007669"/>
    <property type="project" value="TreeGrafter"/>
</dbReference>
<evidence type="ECO:0000313" key="8">
    <source>
        <dbReference type="Proteomes" id="UP000480275"/>
    </source>
</evidence>
<dbReference type="EMBL" id="WIXJ01000004">
    <property type="protein sequence ID" value="MQY51632.1"/>
    <property type="molecule type" value="Genomic_DNA"/>
</dbReference>
<proteinExistence type="predicted"/>
<evidence type="ECO:0000259" key="5">
    <source>
        <dbReference type="PROSITE" id="PS50887"/>
    </source>
</evidence>
<feature type="modified residue" description="4-aspartylphosphate" evidence="3">
    <location>
        <position position="450"/>
    </location>
</feature>
<dbReference type="Gene3D" id="1.10.3210.10">
    <property type="entry name" value="Hypothetical protein af1432"/>
    <property type="match status" value="1"/>
</dbReference>
<dbReference type="SUPFAM" id="SSF109604">
    <property type="entry name" value="HD-domain/PDEase-like"/>
    <property type="match status" value="1"/>
</dbReference>
<dbReference type="CDD" id="cd01949">
    <property type="entry name" value="GGDEF"/>
    <property type="match status" value="1"/>
</dbReference>
<dbReference type="Gene3D" id="3.30.70.270">
    <property type="match status" value="1"/>
</dbReference>
<dbReference type="NCBIfam" id="TIGR00254">
    <property type="entry name" value="GGDEF"/>
    <property type="match status" value="1"/>
</dbReference>
<dbReference type="PANTHER" id="PTHR45138">
    <property type="entry name" value="REGULATORY COMPONENTS OF SENSORY TRANSDUCTION SYSTEM"/>
    <property type="match status" value="1"/>
</dbReference>
<evidence type="ECO:0000256" key="3">
    <source>
        <dbReference type="PROSITE-ProRule" id="PRU00169"/>
    </source>
</evidence>
<dbReference type="InterPro" id="IPR000160">
    <property type="entry name" value="GGDEF_dom"/>
</dbReference>
<evidence type="ECO:0000313" key="7">
    <source>
        <dbReference type="EMBL" id="MQY51632.1"/>
    </source>
</evidence>
<dbReference type="Gene3D" id="3.40.50.2300">
    <property type="match status" value="1"/>
</dbReference>
<dbReference type="InterPro" id="IPR050469">
    <property type="entry name" value="Diguanylate_Cyclase"/>
</dbReference>
<accession>A0A6L5JXS8</accession>
<comment type="caution">
    <text evidence="7">The sequence shown here is derived from an EMBL/GenBank/DDBJ whole genome shotgun (WGS) entry which is preliminary data.</text>
</comment>
<dbReference type="PROSITE" id="PS50887">
    <property type="entry name" value="GGDEF"/>
    <property type="match status" value="1"/>
</dbReference>
<dbReference type="GO" id="GO:0000160">
    <property type="term" value="P:phosphorelay signal transduction system"/>
    <property type="evidence" value="ECO:0007669"/>
    <property type="project" value="InterPro"/>
</dbReference>
<dbReference type="Pfam" id="PF00072">
    <property type="entry name" value="Response_reg"/>
    <property type="match status" value="1"/>
</dbReference>
<evidence type="ECO:0000256" key="2">
    <source>
        <dbReference type="ARBA" id="ARBA00034247"/>
    </source>
</evidence>
<dbReference type="InterPro" id="IPR011006">
    <property type="entry name" value="CheY-like_superfamily"/>
</dbReference>
<evidence type="ECO:0000256" key="1">
    <source>
        <dbReference type="ARBA" id="ARBA00012528"/>
    </source>
</evidence>